<evidence type="ECO:0000313" key="5">
    <source>
        <dbReference type="Proteomes" id="UP000243975"/>
    </source>
</evidence>
<protein>
    <submittedName>
        <fullName evidence="4">Mannose-binding lectin</fullName>
    </submittedName>
</protein>
<comment type="caution">
    <text evidence="4">The sequence shown here is derived from an EMBL/GenBank/DDBJ whole genome shotgun (WGS) entry which is preliminary data.</text>
</comment>
<evidence type="ECO:0000313" key="4">
    <source>
        <dbReference type="EMBL" id="KVI05399.1"/>
    </source>
</evidence>
<dbReference type="STRING" id="59895.A0A103YA88"/>
<gene>
    <name evidence="4" type="ORF">Ccrd_016252</name>
</gene>
<dbReference type="InterPro" id="IPR033734">
    <property type="entry name" value="Jacalin-like_lectin_dom_plant"/>
</dbReference>
<keyword evidence="5" id="KW-1185">Reference proteome</keyword>
<organism evidence="4 5">
    <name type="scientific">Cynara cardunculus var. scolymus</name>
    <name type="common">Globe artichoke</name>
    <name type="synonym">Cynara scolymus</name>
    <dbReference type="NCBI Taxonomy" id="59895"/>
    <lineage>
        <taxon>Eukaryota</taxon>
        <taxon>Viridiplantae</taxon>
        <taxon>Streptophyta</taxon>
        <taxon>Embryophyta</taxon>
        <taxon>Tracheophyta</taxon>
        <taxon>Spermatophyta</taxon>
        <taxon>Magnoliopsida</taxon>
        <taxon>eudicotyledons</taxon>
        <taxon>Gunneridae</taxon>
        <taxon>Pentapetalae</taxon>
        <taxon>asterids</taxon>
        <taxon>campanulids</taxon>
        <taxon>Asterales</taxon>
        <taxon>Asteraceae</taxon>
        <taxon>Carduoideae</taxon>
        <taxon>Cardueae</taxon>
        <taxon>Carduinae</taxon>
        <taxon>Cynara</taxon>
    </lineage>
</organism>
<dbReference type="Gramene" id="KVI05399">
    <property type="protein sequence ID" value="KVI05399"/>
    <property type="gene ID" value="Ccrd_016252"/>
</dbReference>
<dbReference type="PANTHER" id="PTHR46506">
    <property type="entry name" value="OS05G0143600 PROTEIN"/>
    <property type="match status" value="1"/>
</dbReference>
<dbReference type="AlphaFoldDB" id="A0A103YA88"/>
<dbReference type="SMART" id="SM00915">
    <property type="entry name" value="Jacalin"/>
    <property type="match status" value="1"/>
</dbReference>
<dbReference type="InterPro" id="IPR001229">
    <property type="entry name" value="Jacalin-like_lectin_dom"/>
</dbReference>
<keyword evidence="2" id="KW-0430">Lectin</keyword>
<dbReference type="Proteomes" id="UP000243975">
    <property type="component" value="Unassembled WGS sequence"/>
</dbReference>
<dbReference type="InterPro" id="IPR036404">
    <property type="entry name" value="Jacalin-like_lectin_dom_sf"/>
</dbReference>
<evidence type="ECO:0000256" key="1">
    <source>
        <dbReference type="ARBA" id="ARBA00006568"/>
    </source>
</evidence>
<dbReference type="GO" id="GO:0030246">
    <property type="term" value="F:carbohydrate binding"/>
    <property type="evidence" value="ECO:0007669"/>
    <property type="project" value="UniProtKB-KW"/>
</dbReference>
<dbReference type="Pfam" id="PF01419">
    <property type="entry name" value="Jacalin"/>
    <property type="match status" value="1"/>
</dbReference>
<dbReference type="OrthoDB" id="581739at2759"/>
<dbReference type="CDD" id="cd09612">
    <property type="entry name" value="Jacalin"/>
    <property type="match status" value="1"/>
</dbReference>
<reference evidence="4 5" key="1">
    <citation type="journal article" date="2016" name="Sci. Rep.">
        <title>The genome sequence of the outbreeding globe artichoke constructed de novo incorporating a phase-aware low-pass sequencing strategy of F1 progeny.</title>
        <authorList>
            <person name="Scaglione D."/>
            <person name="Reyes-Chin-Wo S."/>
            <person name="Acquadro A."/>
            <person name="Froenicke L."/>
            <person name="Portis E."/>
            <person name="Beitel C."/>
            <person name="Tirone M."/>
            <person name="Mauro R."/>
            <person name="Lo Monaco A."/>
            <person name="Mauromicale G."/>
            <person name="Faccioli P."/>
            <person name="Cattivelli L."/>
            <person name="Rieseberg L."/>
            <person name="Michelmore R."/>
            <person name="Lanteri S."/>
        </authorList>
    </citation>
    <scope>NUCLEOTIDE SEQUENCE [LARGE SCALE GENOMIC DNA]</scope>
    <source>
        <strain evidence="4">2C</strain>
    </source>
</reference>
<sequence length="147" mass="15706">MGKKLAVVGPWGSSSDGDNWSFKAEGKITKIFISHGDIIDSIAFASQDDDGNLLHSNRFGGFGGDPSEVNIDLEVEELNAISGTIGYFDSQMVVTSLSFSTDVNKFGPFGRENGTHFSLPISKGSFAGFYGRSGDYLHAIGVYIKPA</sequence>
<dbReference type="EMBL" id="LEKV01001873">
    <property type="protein sequence ID" value="KVI05399.1"/>
    <property type="molecule type" value="Genomic_DNA"/>
</dbReference>
<evidence type="ECO:0000259" key="3">
    <source>
        <dbReference type="PROSITE" id="PS51752"/>
    </source>
</evidence>
<name>A0A103YA88_CYNCS</name>
<evidence type="ECO:0000256" key="2">
    <source>
        <dbReference type="ARBA" id="ARBA00022734"/>
    </source>
</evidence>
<comment type="similarity">
    <text evidence="1">Belongs to the jacalin lectin family.</text>
</comment>
<dbReference type="OMA" id="WISFTYR"/>
<feature type="domain" description="Jacalin-type lectin" evidence="3">
    <location>
        <begin position="5"/>
        <end position="146"/>
    </location>
</feature>
<dbReference type="PROSITE" id="PS51752">
    <property type="entry name" value="JACALIN_LECTIN"/>
    <property type="match status" value="1"/>
</dbReference>
<dbReference type="Gene3D" id="2.100.10.30">
    <property type="entry name" value="Jacalin-like lectin domain"/>
    <property type="match status" value="1"/>
</dbReference>
<dbReference type="SUPFAM" id="SSF51101">
    <property type="entry name" value="Mannose-binding lectins"/>
    <property type="match status" value="1"/>
</dbReference>
<proteinExistence type="inferred from homology"/>
<accession>A0A103YA88</accession>